<name>A0A2Z6S810_9GLOM</name>
<sequence>MKLPAVCIFKLKNVSKEKFPNSIYISANEKGWVNKQEILWWVENMWTLKNWFGNSRSMLILDSFHGYIVDSVKNQLVKKNTNMAMIPSGCISKLQPLNISLILMKLQVRDCEDLIQKSFKSCGISTNLDGSEDDCISDHDSLLDKDNEMIENSDDSTDENYEEYVKEVNYENKWNIKIDQKEDQEEDNDEDEGEEEDSGNYDYQDSDDEEIHHRFKELNKIYKIKYYTPGGTVHKEVL</sequence>
<feature type="domain" description="DDE-1" evidence="2">
    <location>
        <begin position="2"/>
        <end position="101"/>
    </location>
</feature>
<dbReference type="AlphaFoldDB" id="A0A2Z6S810"/>
<feature type="compositionally biased region" description="Acidic residues" evidence="1">
    <location>
        <begin position="182"/>
        <end position="209"/>
    </location>
</feature>
<gene>
    <name evidence="3" type="ORF">RclHR1_08660004</name>
</gene>
<proteinExistence type="predicted"/>
<dbReference type="GO" id="GO:0003676">
    <property type="term" value="F:nucleic acid binding"/>
    <property type="evidence" value="ECO:0007669"/>
    <property type="project" value="InterPro"/>
</dbReference>
<comment type="caution">
    <text evidence="3">The sequence shown here is derived from an EMBL/GenBank/DDBJ whole genome shotgun (WGS) entry which is preliminary data.</text>
</comment>
<organism evidence="3 4">
    <name type="scientific">Rhizophagus clarus</name>
    <dbReference type="NCBI Taxonomy" id="94130"/>
    <lineage>
        <taxon>Eukaryota</taxon>
        <taxon>Fungi</taxon>
        <taxon>Fungi incertae sedis</taxon>
        <taxon>Mucoromycota</taxon>
        <taxon>Glomeromycotina</taxon>
        <taxon>Glomeromycetes</taxon>
        <taxon>Glomerales</taxon>
        <taxon>Glomeraceae</taxon>
        <taxon>Rhizophagus</taxon>
    </lineage>
</organism>
<accession>A0A2Z6S810</accession>
<protein>
    <recommendedName>
        <fullName evidence="2">DDE-1 domain-containing protein</fullName>
    </recommendedName>
</protein>
<dbReference type="InterPro" id="IPR004875">
    <property type="entry name" value="DDE_SF_endonuclease_dom"/>
</dbReference>
<feature type="region of interest" description="Disordered" evidence="1">
    <location>
        <begin position="176"/>
        <end position="210"/>
    </location>
</feature>
<dbReference type="Pfam" id="PF03184">
    <property type="entry name" value="DDE_1"/>
    <property type="match status" value="1"/>
</dbReference>
<evidence type="ECO:0000313" key="3">
    <source>
        <dbReference type="EMBL" id="GBC09173.1"/>
    </source>
</evidence>
<evidence type="ECO:0000256" key="1">
    <source>
        <dbReference type="SAM" id="MobiDB-lite"/>
    </source>
</evidence>
<dbReference type="STRING" id="94130.A0A2Z6S810"/>
<evidence type="ECO:0000259" key="2">
    <source>
        <dbReference type="Pfam" id="PF03184"/>
    </source>
</evidence>
<keyword evidence="4" id="KW-1185">Reference proteome</keyword>
<dbReference type="EMBL" id="BEXD01004277">
    <property type="protein sequence ID" value="GBC09173.1"/>
    <property type="molecule type" value="Genomic_DNA"/>
</dbReference>
<reference evidence="3 4" key="1">
    <citation type="submission" date="2017-11" db="EMBL/GenBank/DDBJ databases">
        <title>The genome of Rhizophagus clarus HR1 reveals common genetic basis of auxotrophy among arbuscular mycorrhizal fungi.</title>
        <authorList>
            <person name="Kobayashi Y."/>
        </authorList>
    </citation>
    <scope>NUCLEOTIDE SEQUENCE [LARGE SCALE GENOMIC DNA]</scope>
    <source>
        <strain evidence="3 4">HR1</strain>
    </source>
</reference>
<dbReference type="Proteomes" id="UP000247702">
    <property type="component" value="Unassembled WGS sequence"/>
</dbReference>
<evidence type="ECO:0000313" key="4">
    <source>
        <dbReference type="Proteomes" id="UP000247702"/>
    </source>
</evidence>